<gene>
    <name evidence="2" type="ORF">ACFQ1S_09850</name>
</gene>
<comment type="caution">
    <text evidence="2">The sequence shown here is derived from an EMBL/GenBank/DDBJ whole genome shotgun (WGS) entry which is preliminary data.</text>
</comment>
<proteinExistence type="predicted"/>
<dbReference type="Proteomes" id="UP001597045">
    <property type="component" value="Unassembled WGS sequence"/>
</dbReference>
<keyword evidence="3" id="KW-1185">Reference proteome</keyword>
<feature type="non-terminal residue" evidence="2">
    <location>
        <position position="1"/>
    </location>
</feature>
<organism evidence="2 3">
    <name type="scientific">Kibdelosporangium lantanae</name>
    <dbReference type="NCBI Taxonomy" id="1497396"/>
    <lineage>
        <taxon>Bacteria</taxon>
        <taxon>Bacillati</taxon>
        <taxon>Actinomycetota</taxon>
        <taxon>Actinomycetes</taxon>
        <taxon>Pseudonocardiales</taxon>
        <taxon>Pseudonocardiaceae</taxon>
        <taxon>Kibdelosporangium</taxon>
    </lineage>
</organism>
<evidence type="ECO:0000313" key="3">
    <source>
        <dbReference type="Proteomes" id="UP001597045"/>
    </source>
</evidence>
<accession>A0ABW3M5D1</accession>
<protein>
    <submittedName>
        <fullName evidence="2">ABC transporter permease</fullName>
    </submittedName>
</protein>
<dbReference type="EMBL" id="JBHTIS010000429">
    <property type="protein sequence ID" value="MFD1045842.1"/>
    <property type="molecule type" value="Genomic_DNA"/>
</dbReference>
<keyword evidence="1" id="KW-1133">Transmembrane helix</keyword>
<name>A0ABW3M5D1_9PSEU</name>
<feature type="transmembrane region" description="Helical" evidence="1">
    <location>
        <begin position="37"/>
        <end position="57"/>
    </location>
</feature>
<reference evidence="3" key="1">
    <citation type="journal article" date="2019" name="Int. J. Syst. Evol. Microbiol.">
        <title>The Global Catalogue of Microorganisms (GCM) 10K type strain sequencing project: providing services to taxonomists for standard genome sequencing and annotation.</title>
        <authorList>
            <consortium name="The Broad Institute Genomics Platform"/>
            <consortium name="The Broad Institute Genome Sequencing Center for Infectious Disease"/>
            <person name="Wu L."/>
            <person name="Ma J."/>
        </authorList>
    </citation>
    <scope>NUCLEOTIDE SEQUENCE [LARGE SCALE GENOMIC DNA]</scope>
    <source>
        <strain evidence="3">JCM 31486</strain>
    </source>
</reference>
<keyword evidence="1" id="KW-0812">Transmembrane</keyword>
<keyword evidence="1" id="KW-0472">Membrane</keyword>
<evidence type="ECO:0000313" key="2">
    <source>
        <dbReference type="EMBL" id="MFD1045842.1"/>
    </source>
</evidence>
<sequence>VGGTAIAGGHGSAMRTLGGALLISTISDVLLLRGFSTGVQILVKGVLVLVVVITVHVRTTRNRR</sequence>
<evidence type="ECO:0000256" key="1">
    <source>
        <dbReference type="SAM" id="Phobius"/>
    </source>
</evidence>